<dbReference type="EMBL" id="KQ257459">
    <property type="protein sequence ID" value="KNC99077.1"/>
    <property type="molecule type" value="Genomic_DNA"/>
</dbReference>
<dbReference type="InParanoid" id="A0A0L0HD87"/>
<dbReference type="GO" id="GO:0019005">
    <property type="term" value="C:SCF ubiquitin ligase complex"/>
    <property type="evidence" value="ECO:0007669"/>
    <property type="project" value="TreeGrafter"/>
</dbReference>
<reference evidence="3 4" key="1">
    <citation type="submission" date="2009-08" db="EMBL/GenBank/DDBJ databases">
        <title>The Genome Sequence of Spizellomyces punctatus strain DAOM BR117.</title>
        <authorList>
            <consortium name="The Broad Institute Genome Sequencing Platform"/>
            <person name="Russ C."/>
            <person name="Cuomo C."/>
            <person name="Shea T."/>
            <person name="Young S.K."/>
            <person name="Zeng Q."/>
            <person name="Koehrsen M."/>
            <person name="Haas B."/>
            <person name="Borodovsky M."/>
            <person name="Guigo R."/>
            <person name="Alvarado L."/>
            <person name="Berlin A."/>
            <person name="Bochicchio J."/>
            <person name="Borenstein D."/>
            <person name="Chapman S."/>
            <person name="Chen Z."/>
            <person name="Engels R."/>
            <person name="Freedman E."/>
            <person name="Gellesch M."/>
            <person name="Goldberg J."/>
            <person name="Griggs A."/>
            <person name="Gujja S."/>
            <person name="Heiman D."/>
            <person name="Hepburn T."/>
            <person name="Howarth C."/>
            <person name="Jen D."/>
            <person name="Larson L."/>
            <person name="Lewis B."/>
            <person name="Mehta T."/>
            <person name="Park D."/>
            <person name="Pearson M."/>
            <person name="Roberts A."/>
            <person name="Saif S."/>
            <person name="Shenoy N."/>
            <person name="Sisk P."/>
            <person name="Stolte C."/>
            <person name="Sykes S."/>
            <person name="Thomson T."/>
            <person name="Walk T."/>
            <person name="White J."/>
            <person name="Yandava C."/>
            <person name="Burger G."/>
            <person name="Gray M.W."/>
            <person name="Holland P.W.H."/>
            <person name="King N."/>
            <person name="Lang F.B.F."/>
            <person name="Roger A.J."/>
            <person name="Ruiz-Trillo I."/>
            <person name="Lander E."/>
            <person name="Nusbaum C."/>
        </authorList>
    </citation>
    <scope>NUCLEOTIDE SEQUENCE [LARGE SCALE GENOMIC DNA]</scope>
    <source>
        <strain evidence="3 4">DAOM BR117</strain>
    </source>
</reference>
<dbReference type="Gene3D" id="3.80.10.10">
    <property type="entry name" value="Ribonuclease Inhibitor"/>
    <property type="match status" value="2"/>
</dbReference>
<dbReference type="CDD" id="cd09917">
    <property type="entry name" value="F-box_SF"/>
    <property type="match status" value="1"/>
</dbReference>
<dbReference type="GeneID" id="27689359"/>
<dbReference type="InterPro" id="IPR006553">
    <property type="entry name" value="Leu-rich_rpt_Cys-con_subtyp"/>
</dbReference>
<dbReference type="SUPFAM" id="SSF52047">
    <property type="entry name" value="RNI-like"/>
    <property type="match status" value="1"/>
</dbReference>
<dbReference type="SMART" id="SM00367">
    <property type="entry name" value="LRR_CC"/>
    <property type="match status" value="7"/>
</dbReference>
<dbReference type="VEuPathDB" id="FungiDB:SPPG_06024"/>
<dbReference type="GO" id="GO:0031146">
    <property type="term" value="P:SCF-dependent proteasomal ubiquitin-dependent protein catabolic process"/>
    <property type="evidence" value="ECO:0007669"/>
    <property type="project" value="TreeGrafter"/>
</dbReference>
<feature type="compositionally biased region" description="Basic and acidic residues" evidence="1">
    <location>
        <begin position="954"/>
        <end position="964"/>
    </location>
</feature>
<dbReference type="OrthoDB" id="550575at2759"/>
<keyword evidence="4" id="KW-1185">Reference proteome</keyword>
<feature type="region of interest" description="Disordered" evidence="1">
    <location>
        <begin position="629"/>
        <end position="1013"/>
    </location>
</feature>
<feature type="compositionally biased region" description="Low complexity" evidence="1">
    <location>
        <begin position="882"/>
        <end position="906"/>
    </location>
</feature>
<dbReference type="Proteomes" id="UP000053201">
    <property type="component" value="Unassembled WGS sequence"/>
</dbReference>
<feature type="compositionally biased region" description="Low complexity" evidence="1">
    <location>
        <begin position="724"/>
        <end position="760"/>
    </location>
</feature>
<accession>A0A0L0HD87</accession>
<feature type="compositionally biased region" description="Low complexity" evidence="1">
    <location>
        <begin position="793"/>
        <end position="829"/>
    </location>
</feature>
<evidence type="ECO:0000259" key="2">
    <source>
        <dbReference type="Pfam" id="PF25372"/>
    </source>
</evidence>
<proteinExistence type="predicted"/>
<dbReference type="STRING" id="645134.A0A0L0HD87"/>
<sequence>MTPLDVDDFGWLSEDVRELGRSPSPLDLAELDANEDELLLEREASSSPTPSCLLADVPSLLNETPPKRFMLRRQHSRGALVGIGSPKPNPFVASENDSPISVSPAAEPKEQCSMNTTHESHKPLQYHLVLPPQVIQTIASYLSIHKSRLACLLVSKTWSKAAAKAIYRCPSVKTAKQFHSLLQTLLSPGIHNYAAYVVDLDIPLSISDELLMGDLDVALQLCRNLRGIRLENALNASNVLIQSLSDNVRHLRRVYLRGCPITDVLVPGLTRSCPRLERVDFSYTQATVVILQNLIDGCERIQAIELEACGPSLGPVVVNPHKALRRPLRYLNLRNSAVEDHHVRYAAIHCPVLESVVLDGCTAVTDDAVVKLAQSCGSTLRRLDVSFVPSVTDVALHALARYAKVMEDLTLAGCDRITPEGVQVVAKSCDKLQTLALHGCAGILGSFVQQFAVTGTELECSLKSAGIKQLAEHKQQQDVLLTRDVGMRTDEAGATLSEGPLVEPLAKTTADTATAVVTVDQTTQTDVNRPELPIDSKAVLDAEKQLHDNIDSTSATEILLKFADAIASGKWVPPGGNTPSNGTDPASAGWPNPFPPGMPPFPYWGPWASQMQAPPQYHPAWGYPPPGWASPPLGSFPDPNRSTESPTPTPADWQLRRQSSTETINSELSTKRTSILSNESTVSGEGRTKVKPTILPVLREQEAGMPTPPDSPPSKGKERDKRQSTASTVSNVSSTGSTVSRLRPPSSLSRLPGPSSTSRLKIPSAVTRGVKAIPKPTPAPSAPTLMRSKTAGSLTPTTRPSVTRTSTGSTLSAGTTRTSAGSTLSAGTTPLRRKTSSVLSRSATTSKVSASISSPAPSTPPATTTYKPRQFRKFNSSPDEIPTLSSRTTTPKPSTPTRTPTRASTQSDRERTKTLLRTPAQTSRLRWSHHLQPSQDGEGWIAGGTVVEPSPENGEEKTETEKITKRASVGSGSSTPTKTAGMGTSGIRPPSGLRMPTPVKKPPLLKKKSFSMI</sequence>
<evidence type="ECO:0000313" key="4">
    <source>
        <dbReference type="Proteomes" id="UP000053201"/>
    </source>
</evidence>
<dbReference type="InterPro" id="IPR032675">
    <property type="entry name" value="LRR_dom_sf"/>
</dbReference>
<dbReference type="AlphaFoldDB" id="A0A0L0HD87"/>
<feature type="region of interest" description="Disordered" evidence="1">
    <location>
        <begin position="573"/>
        <end position="593"/>
    </location>
</feature>
<dbReference type="eggNOG" id="KOG1947">
    <property type="taxonomic scope" value="Eukaryota"/>
</dbReference>
<feature type="compositionally biased region" description="Low complexity" evidence="1">
    <location>
        <begin position="842"/>
        <end position="865"/>
    </location>
</feature>
<evidence type="ECO:0000313" key="3">
    <source>
        <dbReference type="EMBL" id="KNC99077.1"/>
    </source>
</evidence>
<evidence type="ECO:0000256" key="1">
    <source>
        <dbReference type="SAM" id="MobiDB-lite"/>
    </source>
</evidence>
<dbReference type="RefSeq" id="XP_016607117.1">
    <property type="nucleotide sequence ID" value="XM_016754230.1"/>
</dbReference>
<organism evidence="3 4">
    <name type="scientific">Spizellomyces punctatus (strain DAOM BR117)</name>
    <dbReference type="NCBI Taxonomy" id="645134"/>
    <lineage>
        <taxon>Eukaryota</taxon>
        <taxon>Fungi</taxon>
        <taxon>Fungi incertae sedis</taxon>
        <taxon>Chytridiomycota</taxon>
        <taxon>Chytridiomycota incertae sedis</taxon>
        <taxon>Chytridiomycetes</taxon>
        <taxon>Spizellomycetales</taxon>
        <taxon>Spizellomycetaceae</taxon>
        <taxon>Spizellomyces</taxon>
    </lineage>
</organism>
<gene>
    <name evidence="3" type="ORF">SPPG_06024</name>
</gene>
<dbReference type="Pfam" id="PF25372">
    <property type="entry name" value="DUF7885"/>
    <property type="match status" value="1"/>
</dbReference>
<dbReference type="InterPro" id="IPR057207">
    <property type="entry name" value="FBXL15_LRR"/>
</dbReference>
<feature type="compositionally biased region" description="Polar residues" evidence="1">
    <location>
        <begin position="919"/>
        <end position="935"/>
    </location>
</feature>
<name>A0A0L0HD87_SPIPD</name>
<dbReference type="PANTHER" id="PTHR13318">
    <property type="entry name" value="PARTNER OF PAIRED, ISOFORM B-RELATED"/>
    <property type="match status" value="1"/>
</dbReference>
<feature type="compositionally biased region" description="Basic residues" evidence="1">
    <location>
        <begin position="1003"/>
        <end position="1013"/>
    </location>
</feature>
<protein>
    <recommendedName>
        <fullName evidence="2">F-box/LRR-repeat protein 15-like leucin rich repeat domain-containing protein</fullName>
    </recommendedName>
</protein>
<feature type="domain" description="F-box/LRR-repeat protein 15-like leucin rich repeat" evidence="2">
    <location>
        <begin position="324"/>
        <end position="445"/>
    </location>
</feature>
<feature type="compositionally biased region" description="Polar residues" evidence="1">
    <location>
        <begin position="656"/>
        <end position="683"/>
    </location>
</feature>
<dbReference type="OMA" id="CRAWCEC"/>